<protein>
    <submittedName>
        <fullName evidence="2">Uncharacterized protein</fullName>
    </submittedName>
</protein>
<evidence type="ECO:0000313" key="2">
    <source>
        <dbReference type="EMBL" id="TEB26304.1"/>
    </source>
</evidence>
<organism evidence="2 3">
    <name type="scientific">Coprinellus micaceus</name>
    <name type="common">Glistening ink-cap mushroom</name>
    <name type="synonym">Coprinus micaceus</name>
    <dbReference type="NCBI Taxonomy" id="71717"/>
    <lineage>
        <taxon>Eukaryota</taxon>
        <taxon>Fungi</taxon>
        <taxon>Dikarya</taxon>
        <taxon>Basidiomycota</taxon>
        <taxon>Agaricomycotina</taxon>
        <taxon>Agaricomycetes</taxon>
        <taxon>Agaricomycetidae</taxon>
        <taxon>Agaricales</taxon>
        <taxon>Agaricineae</taxon>
        <taxon>Psathyrellaceae</taxon>
        <taxon>Coprinellus</taxon>
    </lineage>
</organism>
<proteinExistence type="predicted"/>
<evidence type="ECO:0000313" key="3">
    <source>
        <dbReference type="Proteomes" id="UP000298030"/>
    </source>
</evidence>
<evidence type="ECO:0000256" key="1">
    <source>
        <dbReference type="SAM" id="MobiDB-lite"/>
    </source>
</evidence>
<gene>
    <name evidence="2" type="ORF">FA13DRAFT_1051822</name>
</gene>
<name>A0A4Y7SXE9_COPMI</name>
<feature type="region of interest" description="Disordered" evidence="1">
    <location>
        <begin position="1"/>
        <end position="27"/>
    </location>
</feature>
<keyword evidence="3" id="KW-1185">Reference proteome</keyword>
<reference evidence="2 3" key="1">
    <citation type="journal article" date="2019" name="Nat. Ecol. Evol.">
        <title>Megaphylogeny resolves global patterns of mushroom evolution.</title>
        <authorList>
            <person name="Varga T."/>
            <person name="Krizsan K."/>
            <person name="Foldi C."/>
            <person name="Dima B."/>
            <person name="Sanchez-Garcia M."/>
            <person name="Sanchez-Ramirez S."/>
            <person name="Szollosi G.J."/>
            <person name="Szarkandi J.G."/>
            <person name="Papp V."/>
            <person name="Albert L."/>
            <person name="Andreopoulos W."/>
            <person name="Angelini C."/>
            <person name="Antonin V."/>
            <person name="Barry K.W."/>
            <person name="Bougher N.L."/>
            <person name="Buchanan P."/>
            <person name="Buyck B."/>
            <person name="Bense V."/>
            <person name="Catcheside P."/>
            <person name="Chovatia M."/>
            <person name="Cooper J."/>
            <person name="Damon W."/>
            <person name="Desjardin D."/>
            <person name="Finy P."/>
            <person name="Geml J."/>
            <person name="Haridas S."/>
            <person name="Hughes K."/>
            <person name="Justo A."/>
            <person name="Karasinski D."/>
            <person name="Kautmanova I."/>
            <person name="Kiss B."/>
            <person name="Kocsube S."/>
            <person name="Kotiranta H."/>
            <person name="LaButti K.M."/>
            <person name="Lechner B.E."/>
            <person name="Liimatainen K."/>
            <person name="Lipzen A."/>
            <person name="Lukacs Z."/>
            <person name="Mihaltcheva S."/>
            <person name="Morgado L.N."/>
            <person name="Niskanen T."/>
            <person name="Noordeloos M.E."/>
            <person name="Ohm R.A."/>
            <person name="Ortiz-Santana B."/>
            <person name="Ovrebo C."/>
            <person name="Racz N."/>
            <person name="Riley R."/>
            <person name="Savchenko A."/>
            <person name="Shiryaev A."/>
            <person name="Soop K."/>
            <person name="Spirin V."/>
            <person name="Szebenyi C."/>
            <person name="Tomsovsky M."/>
            <person name="Tulloss R.E."/>
            <person name="Uehling J."/>
            <person name="Grigoriev I.V."/>
            <person name="Vagvolgyi C."/>
            <person name="Papp T."/>
            <person name="Martin F.M."/>
            <person name="Miettinen O."/>
            <person name="Hibbett D.S."/>
            <person name="Nagy L.G."/>
        </authorList>
    </citation>
    <scope>NUCLEOTIDE SEQUENCE [LARGE SCALE GENOMIC DNA]</scope>
    <source>
        <strain evidence="2 3">FP101781</strain>
    </source>
</reference>
<dbReference type="AlphaFoldDB" id="A0A4Y7SXE9"/>
<comment type="caution">
    <text evidence="2">The sequence shown here is derived from an EMBL/GenBank/DDBJ whole genome shotgun (WGS) entry which is preliminary data.</text>
</comment>
<accession>A0A4Y7SXE9</accession>
<dbReference type="EMBL" id="QPFP01000049">
    <property type="protein sequence ID" value="TEB26304.1"/>
    <property type="molecule type" value="Genomic_DNA"/>
</dbReference>
<dbReference type="Proteomes" id="UP000298030">
    <property type="component" value="Unassembled WGS sequence"/>
</dbReference>
<sequence length="396" mass="45029">MHESRPHYHLGRGNRTSQQRTPLGERPDHSCTLYDDSLFANPGIPEIPSRSGSKFALHPGSFCHLSFHFYGNRHPPITATTIRARSRPEFIWPFLEDEGFSTAPNRGRLLHNRAFLLQDEDCHPSLLKRLAVLFGPSDLDASSHISLFSLNRFDQSRKQVDEGDASRFAVLQLLIHWYTFGSDPDELQDLSRLNIIDQGPALSATNPGNAPEIKADYHAFYGFLRVHLAKLKWTRWEPDKDLFREGTADDVASGFEERLPMLEFLEYKASEQHFLDTLCTTRLPRLCELRLPGHSTLRAGIELFLWVHGHKITKIEIDLGTHVKGLLEEFCPNLEELILRVTEKDGVDLRNFSEVTTHANLKVIRVLLEGGSPEQVGPYRYSLEVSLAVLSYSVEP</sequence>